<dbReference type="InterPro" id="IPR027417">
    <property type="entry name" value="P-loop_NTPase"/>
</dbReference>
<dbReference type="PANTHER" id="PTHR32120">
    <property type="entry name" value="SMALL RIBOSOMAL SUBUNIT BIOGENESIS GTPASE RSGA"/>
    <property type="match status" value="1"/>
</dbReference>
<dbReference type="InterPro" id="IPR012340">
    <property type="entry name" value="NA-bd_OB-fold"/>
</dbReference>
<reference evidence="6" key="1">
    <citation type="submission" date="2015-07" db="EMBL/GenBank/DDBJ databases">
        <title>Transcriptome Assembly of Anthurium amnicola.</title>
        <authorList>
            <person name="Suzuki J."/>
        </authorList>
    </citation>
    <scope>NUCLEOTIDE SEQUENCE</scope>
</reference>
<dbReference type="Gene3D" id="1.10.40.50">
    <property type="entry name" value="Probable gtpase engc, domain 3"/>
    <property type="match status" value="1"/>
</dbReference>
<dbReference type="PROSITE" id="PS50936">
    <property type="entry name" value="ENGC_GTPASE"/>
    <property type="match status" value="1"/>
</dbReference>
<organism evidence="6">
    <name type="scientific">Anthurium amnicola</name>
    <dbReference type="NCBI Taxonomy" id="1678845"/>
    <lineage>
        <taxon>Eukaryota</taxon>
        <taxon>Viridiplantae</taxon>
        <taxon>Streptophyta</taxon>
        <taxon>Embryophyta</taxon>
        <taxon>Tracheophyta</taxon>
        <taxon>Spermatophyta</taxon>
        <taxon>Magnoliopsida</taxon>
        <taxon>Liliopsida</taxon>
        <taxon>Araceae</taxon>
        <taxon>Pothoideae</taxon>
        <taxon>Potheae</taxon>
        <taxon>Anthurium</taxon>
    </lineage>
</organism>
<dbReference type="Pfam" id="PF03193">
    <property type="entry name" value="RsgA_GTPase"/>
    <property type="match status" value="1"/>
</dbReference>
<dbReference type="SUPFAM" id="SSF50249">
    <property type="entry name" value="Nucleic acid-binding proteins"/>
    <property type="match status" value="1"/>
</dbReference>
<feature type="compositionally biased region" description="Low complexity" evidence="3">
    <location>
        <begin position="33"/>
        <end position="46"/>
    </location>
</feature>
<keyword evidence="1" id="KW-0547">Nucleotide-binding</keyword>
<evidence type="ECO:0000256" key="3">
    <source>
        <dbReference type="SAM" id="MobiDB-lite"/>
    </source>
</evidence>
<evidence type="ECO:0000256" key="1">
    <source>
        <dbReference type="ARBA" id="ARBA00022741"/>
    </source>
</evidence>
<dbReference type="InterPro" id="IPR010914">
    <property type="entry name" value="RsgA_GTPase_dom"/>
</dbReference>
<feature type="domain" description="EngC GTPase" evidence="4">
    <location>
        <begin position="185"/>
        <end position="352"/>
    </location>
</feature>
<accession>A0A1D1XWZ5</accession>
<dbReference type="SUPFAM" id="SSF52540">
    <property type="entry name" value="P-loop containing nucleoside triphosphate hydrolases"/>
    <property type="match status" value="1"/>
</dbReference>
<proteinExistence type="inferred from homology"/>
<dbReference type="GO" id="GO:0005525">
    <property type="term" value="F:GTP binding"/>
    <property type="evidence" value="ECO:0007669"/>
    <property type="project" value="UniProtKB-KW"/>
</dbReference>
<dbReference type="PROSITE" id="PS51721">
    <property type="entry name" value="G_CP"/>
    <property type="match status" value="1"/>
</dbReference>
<feature type="domain" description="CP-type G" evidence="5">
    <location>
        <begin position="176"/>
        <end position="354"/>
    </location>
</feature>
<dbReference type="InterPro" id="IPR030378">
    <property type="entry name" value="G_CP_dom"/>
</dbReference>
<name>A0A1D1XWZ5_9ARAE</name>
<dbReference type="Gene3D" id="2.40.50.140">
    <property type="entry name" value="Nucleic acid-binding proteins"/>
    <property type="match status" value="1"/>
</dbReference>
<protein>
    <submittedName>
        <fullName evidence="6">Putative ribosome biogenesis GTPase RsgA</fullName>
    </submittedName>
</protein>
<dbReference type="InterPro" id="IPR004881">
    <property type="entry name" value="Ribosome_biogen_GTPase_RsgA"/>
</dbReference>
<evidence type="ECO:0000259" key="5">
    <source>
        <dbReference type="PROSITE" id="PS51721"/>
    </source>
</evidence>
<dbReference type="HAMAP" id="MF_01820">
    <property type="entry name" value="GTPase_RsgA"/>
    <property type="match status" value="1"/>
</dbReference>
<dbReference type="CDD" id="cd01854">
    <property type="entry name" value="YjeQ_EngC"/>
    <property type="match status" value="1"/>
</dbReference>
<evidence type="ECO:0000313" key="6">
    <source>
        <dbReference type="EMBL" id="JAT46898.1"/>
    </source>
</evidence>
<sequence>MPLFSASLLRLRALPFLAFSSRSGAPSRLLLPSRLAASSSSSSSGRDNPGAIRRPPPDKNLLRARDTVREVSTLCRELVESADDPRRRLLPNQAIGLVTAAQANFVRVIVDAAGGGGPERRSRSEHDPRVGSELLCVVRAVLKKIGRRVLVGDKVVVGSIDWLDRRGMIEDTFRRRTELTDPPIANVDHLLVLFSMEQPRVEPFNLTRFLVEAESTEIPLTLALNKMELVGEETLSSWEAKLHSWGYKPLFCSVDRKIGLKELEDILKEQTTVIVGPSGVGKSSLINALRRAPYVSENEEIDKLLIEGHKWLGDQRVGTVSKKTGRGKHTTRHVSLLPLDGKGFLADTPGFNQPSLLKVTKKSLAQTFPEIQWMINASEPSKCAFNNCLHLGERGCIVKGDWERYPFYLQLLDEIKIREEIQLRTLGTKRESDVRYKVTEMGVKQAEPRLQPKKHRRVSRKHLNQSILDDLQGEDWTDIEEIEEGAQ</sequence>
<dbReference type="AlphaFoldDB" id="A0A1D1XWZ5"/>
<dbReference type="NCBIfam" id="TIGR00157">
    <property type="entry name" value="ribosome small subunit-dependent GTPase A"/>
    <property type="match status" value="1"/>
</dbReference>
<dbReference type="EMBL" id="GDJX01021038">
    <property type="protein sequence ID" value="JAT46898.1"/>
    <property type="molecule type" value="Transcribed_RNA"/>
</dbReference>
<evidence type="ECO:0000259" key="4">
    <source>
        <dbReference type="PROSITE" id="PS50936"/>
    </source>
</evidence>
<keyword evidence="2" id="KW-0342">GTP-binding</keyword>
<evidence type="ECO:0000256" key="2">
    <source>
        <dbReference type="ARBA" id="ARBA00023134"/>
    </source>
</evidence>
<feature type="region of interest" description="Disordered" evidence="3">
    <location>
        <begin position="33"/>
        <end position="59"/>
    </location>
</feature>
<dbReference type="Gene3D" id="3.40.50.300">
    <property type="entry name" value="P-loop containing nucleotide triphosphate hydrolases"/>
    <property type="match status" value="1"/>
</dbReference>
<dbReference type="GO" id="GO:0003924">
    <property type="term" value="F:GTPase activity"/>
    <property type="evidence" value="ECO:0007669"/>
    <property type="project" value="InterPro"/>
</dbReference>
<dbReference type="PANTHER" id="PTHR32120:SF11">
    <property type="entry name" value="SMALL RIBOSOMAL SUBUNIT BIOGENESIS GTPASE RSGA 1, MITOCHONDRIAL-RELATED"/>
    <property type="match status" value="1"/>
</dbReference>
<gene>
    <name evidence="6" type="primary">rsgA_17</name>
    <name evidence="6" type="ORF">g.66855</name>
</gene>